<keyword evidence="10" id="KW-0812">Transmembrane</keyword>
<evidence type="ECO:0000313" key="13">
    <source>
        <dbReference type="Proteomes" id="UP001302494"/>
    </source>
</evidence>
<keyword evidence="10" id="KW-1133">Transmembrane helix</keyword>
<sequence length="513" mass="52793">MMHMSRLFAGPARPFRIAPPWGFLVLFVGLGMVGGFLGNGWFVPAQTQAAIPGAFIEGFSEIVEKVGPAVVNVAVTGGGGPSRGLPPGPFGGPPGGGPPGGGPPGGGPPGGGPGGPPGMSAGSGVIIDSRGYILTNNHVVEDASDIKVSFQDGREMSATVVGTDPKTDLAVIKVKLENGPLPSVAWGEYESLRVGDVVLALGSPFGLRNTVSLGIISALGRGSVGITEYEDFIQTDAAINPGNSGGALVNMKGELIGINTAIFSRTGGSEGVGFAIAVSIAKDIAASLIETGKVVRGWMGVAIQELTPALAQSFQLPEGQQGGVLISEVHEDGPSAKAGLQRGDVILEYGGEAVKDVNHLRNIVARTKVGKKKEIKVLREGKETMLTLELGERPSDQALAKTGPVEEEEKAPAMAKLDNVLSGMTVAPISGESRSEFNIPEQIKGVVVSKVESGSAVEAAGIQVGDVIQEVSRQSVKTIDDFKQVASKIAKDELAVLLVNRRGNNLFIAVNPQ</sequence>
<dbReference type="NCBIfam" id="TIGR02037">
    <property type="entry name" value="degP_htrA_DO"/>
    <property type="match status" value="1"/>
</dbReference>
<evidence type="ECO:0000256" key="10">
    <source>
        <dbReference type="SAM" id="Phobius"/>
    </source>
</evidence>
<accession>A0AA96GLB8</accession>
<evidence type="ECO:0000256" key="9">
    <source>
        <dbReference type="SAM" id="MobiDB-lite"/>
    </source>
</evidence>
<gene>
    <name evidence="12" type="ORF">PQG83_06090</name>
</gene>
<protein>
    <submittedName>
        <fullName evidence="12">Do family serine endopeptidase</fullName>
        <ecNumber evidence="12">3.4.21.107</ecNumber>
    </submittedName>
</protein>
<dbReference type="Gene3D" id="2.30.42.10">
    <property type="match status" value="1"/>
</dbReference>
<reference evidence="12 13" key="1">
    <citation type="submission" date="2023-01" db="EMBL/GenBank/DDBJ databases">
        <title>Cultivation and genomic characterization of new, ubiquitous marine nitrite-oxidizing bacteria from the Nitrospirales.</title>
        <authorList>
            <person name="Mueller A.J."/>
            <person name="Daebeler A."/>
            <person name="Herbold C.W."/>
            <person name="Kirkegaard R.H."/>
            <person name="Daims H."/>
        </authorList>
    </citation>
    <scope>NUCLEOTIDE SEQUENCE [LARGE SCALE GENOMIC DNA]</scope>
    <source>
        <strain evidence="12 13">DK</strain>
    </source>
</reference>
<feature type="binding site" evidence="8">
    <location>
        <begin position="242"/>
        <end position="244"/>
    </location>
    <ligand>
        <name>substrate</name>
    </ligand>
</feature>
<dbReference type="PANTHER" id="PTHR22939">
    <property type="entry name" value="SERINE PROTEASE FAMILY S1C HTRA-RELATED"/>
    <property type="match status" value="1"/>
</dbReference>
<proteinExistence type="inferred from homology"/>
<evidence type="ECO:0000256" key="6">
    <source>
        <dbReference type="ARBA" id="ARBA00022825"/>
    </source>
</evidence>
<dbReference type="InterPro" id="IPR036034">
    <property type="entry name" value="PDZ_sf"/>
</dbReference>
<keyword evidence="13" id="KW-1185">Reference proteome</keyword>
<dbReference type="InterPro" id="IPR001478">
    <property type="entry name" value="PDZ"/>
</dbReference>
<name>A0AA96GLB8_9BACT</name>
<dbReference type="SUPFAM" id="SSF50494">
    <property type="entry name" value="Trypsin-like serine proteases"/>
    <property type="match status" value="1"/>
</dbReference>
<dbReference type="RefSeq" id="WP_312747834.1">
    <property type="nucleotide sequence ID" value="NZ_CP116968.1"/>
</dbReference>
<dbReference type="PANTHER" id="PTHR22939:SF129">
    <property type="entry name" value="SERINE PROTEASE HTRA2, MITOCHONDRIAL"/>
    <property type="match status" value="1"/>
</dbReference>
<dbReference type="InterPro" id="IPR011782">
    <property type="entry name" value="Pept_S1C_Do"/>
</dbReference>
<feature type="active site" description="Charge relay system" evidence="7">
    <location>
        <position position="168"/>
    </location>
</feature>
<dbReference type="Gene3D" id="2.30.42.60">
    <property type="match status" value="1"/>
</dbReference>
<feature type="active site" description="Charge relay system" evidence="7">
    <location>
        <position position="244"/>
    </location>
</feature>
<evidence type="ECO:0000256" key="5">
    <source>
        <dbReference type="ARBA" id="ARBA00022801"/>
    </source>
</evidence>
<dbReference type="GO" id="GO:0004252">
    <property type="term" value="F:serine-type endopeptidase activity"/>
    <property type="evidence" value="ECO:0007669"/>
    <property type="project" value="InterPro"/>
</dbReference>
<evidence type="ECO:0000256" key="2">
    <source>
        <dbReference type="ARBA" id="ARBA00022670"/>
    </source>
</evidence>
<dbReference type="FunFam" id="2.40.10.10:FF:000001">
    <property type="entry name" value="Periplasmic serine protease DegS"/>
    <property type="match status" value="1"/>
</dbReference>
<dbReference type="EC" id="3.4.21.107" evidence="12"/>
<keyword evidence="3" id="KW-0732">Signal</keyword>
<feature type="domain" description="PDZ" evidence="11">
    <location>
        <begin position="423"/>
        <end position="477"/>
    </location>
</feature>
<evidence type="ECO:0000313" key="12">
    <source>
        <dbReference type="EMBL" id="WNM63323.1"/>
    </source>
</evidence>
<evidence type="ECO:0000256" key="1">
    <source>
        <dbReference type="ARBA" id="ARBA00010541"/>
    </source>
</evidence>
<dbReference type="GO" id="GO:0006508">
    <property type="term" value="P:proteolysis"/>
    <property type="evidence" value="ECO:0007669"/>
    <property type="project" value="UniProtKB-KW"/>
</dbReference>
<feature type="binding site" evidence="8">
    <location>
        <position position="138"/>
    </location>
    <ligand>
        <name>substrate</name>
    </ligand>
</feature>
<dbReference type="Pfam" id="PF13365">
    <property type="entry name" value="Trypsin_2"/>
    <property type="match status" value="1"/>
</dbReference>
<dbReference type="PROSITE" id="PS50106">
    <property type="entry name" value="PDZ"/>
    <property type="match status" value="2"/>
</dbReference>
<comment type="similarity">
    <text evidence="1">Belongs to the peptidase S1C family.</text>
</comment>
<dbReference type="Pfam" id="PF13180">
    <property type="entry name" value="PDZ_2"/>
    <property type="match status" value="1"/>
</dbReference>
<dbReference type="SUPFAM" id="SSF50156">
    <property type="entry name" value="PDZ domain-like"/>
    <property type="match status" value="2"/>
</dbReference>
<keyword evidence="10" id="KW-0472">Membrane</keyword>
<dbReference type="PRINTS" id="PR00834">
    <property type="entry name" value="PROTEASES2C"/>
</dbReference>
<dbReference type="EMBL" id="CP116968">
    <property type="protein sequence ID" value="WNM63323.1"/>
    <property type="molecule type" value="Genomic_DNA"/>
</dbReference>
<evidence type="ECO:0000256" key="4">
    <source>
        <dbReference type="ARBA" id="ARBA00022737"/>
    </source>
</evidence>
<dbReference type="KEGG" id="nneo:PQG83_06090"/>
<feature type="domain" description="PDZ" evidence="11">
    <location>
        <begin position="288"/>
        <end position="381"/>
    </location>
</feature>
<dbReference type="Gene3D" id="2.40.10.120">
    <property type="match status" value="1"/>
</dbReference>
<dbReference type="InterPro" id="IPR009003">
    <property type="entry name" value="Peptidase_S1_PA"/>
</dbReference>
<dbReference type="SMART" id="SM00228">
    <property type="entry name" value="PDZ"/>
    <property type="match status" value="2"/>
</dbReference>
<dbReference type="Proteomes" id="UP001302494">
    <property type="component" value="Chromosome"/>
</dbReference>
<feature type="compositionally biased region" description="Pro residues" evidence="9">
    <location>
        <begin position="84"/>
        <end position="116"/>
    </location>
</feature>
<evidence type="ECO:0000256" key="8">
    <source>
        <dbReference type="PIRSR" id="PIRSR611782-2"/>
    </source>
</evidence>
<dbReference type="InterPro" id="IPR001940">
    <property type="entry name" value="Peptidase_S1C"/>
</dbReference>
<dbReference type="CDD" id="cd10839">
    <property type="entry name" value="cpPDZ1_DegP-like"/>
    <property type="match status" value="1"/>
</dbReference>
<evidence type="ECO:0000256" key="3">
    <source>
        <dbReference type="ARBA" id="ARBA00022729"/>
    </source>
</evidence>
<feature type="binding site" evidence="8">
    <location>
        <position position="168"/>
    </location>
    <ligand>
        <name>substrate</name>
    </ligand>
</feature>
<keyword evidence="4" id="KW-0677">Repeat</keyword>
<keyword evidence="6" id="KW-0720">Serine protease</keyword>
<feature type="region of interest" description="Disordered" evidence="9">
    <location>
        <begin position="81"/>
        <end position="121"/>
    </location>
</feature>
<feature type="active site" description="Charge relay system" evidence="7">
    <location>
        <position position="138"/>
    </location>
</feature>
<evidence type="ECO:0000259" key="11">
    <source>
        <dbReference type="PROSITE" id="PS50106"/>
    </source>
</evidence>
<keyword evidence="5 12" id="KW-0378">Hydrolase</keyword>
<dbReference type="AlphaFoldDB" id="A0AA96GLB8"/>
<dbReference type="Pfam" id="PF00595">
    <property type="entry name" value="PDZ"/>
    <property type="match status" value="1"/>
</dbReference>
<organism evidence="12 13">
    <name type="scientific">Candidatus Nitrospira neomarina</name>
    <dbReference type="NCBI Taxonomy" id="3020899"/>
    <lineage>
        <taxon>Bacteria</taxon>
        <taxon>Pseudomonadati</taxon>
        <taxon>Nitrospirota</taxon>
        <taxon>Nitrospiria</taxon>
        <taxon>Nitrospirales</taxon>
        <taxon>Nitrospiraceae</taxon>
        <taxon>Nitrospira</taxon>
    </lineage>
</organism>
<keyword evidence="2" id="KW-0645">Protease</keyword>
<feature type="transmembrane region" description="Helical" evidence="10">
    <location>
        <begin position="21"/>
        <end position="42"/>
    </location>
</feature>
<evidence type="ECO:0000256" key="7">
    <source>
        <dbReference type="PIRSR" id="PIRSR611782-1"/>
    </source>
</evidence>